<dbReference type="AlphaFoldDB" id="A0A0D7AL62"/>
<proteinExistence type="predicted"/>
<dbReference type="SUPFAM" id="SSF103473">
    <property type="entry name" value="MFS general substrate transporter"/>
    <property type="match status" value="1"/>
</dbReference>
<dbReference type="GO" id="GO:0016020">
    <property type="term" value="C:membrane"/>
    <property type="evidence" value="ECO:0007669"/>
    <property type="project" value="UniProtKB-SubCell"/>
</dbReference>
<dbReference type="Proteomes" id="UP000054144">
    <property type="component" value="Unassembled WGS sequence"/>
</dbReference>
<feature type="transmembrane region" description="Helical" evidence="2">
    <location>
        <begin position="224"/>
        <end position="245"/>
    </location>
</feature>
<keyword evidence="2" id="KW-0472">Membrane</keyword>
<organism evidence="3 4">
    <name type="scientific">Fistulina hepatica ATCC 64428</name>
    <dbReference type="NCBI Taxonomy" id="1128425"/>
    <lineage>
        <taxon>Eukaryota</taxon>
        <taxon>Fungi</taxon>
        <taxon>Dikarya</taxon>
        <taxon>Basidiomycota</taxon>
        <taxon>Agaricomycotina</taxon>
        <taxon>Agaricomycetes</taxon>
        <taxon>Agaricomycetidae</taxon>
        <taxon>Agaricales</taxon>
        <taxon>Fistulinaceae</taxon>
        <taxon>Fistulina</taxon>
    </lineage>
</organism>
<dbReference type="Pfam" id="PF07690">
    <property type="entry name" value="MFS_1"/>
    <property type="match status" value="1"/>
</dbReference>
<dbReference type="PANTHER" id="PTHR42910:SF1">
    <property type="entry name" value="MAJOR FACILITATOR SUPERFAMILY (MFS) PROFILE DOMAIN-CONTAINING PROTEIN"/>
    <property type="match status" value="1"/>
</dbReference>
<name>A0A0D7AL62_9AGAR</name>
<evidence type="ECO:0000313" key="3">
    <source>
        <dbReference type="EMBL" id="KIY52041.1"/>
    </source>
</evidence>
<keyword evidence="2" id="KW-1133">Transmembrane helix</keyword>
<feature type="transmembrane region" description="Helical" evidence="2">
    <location>
        <begin position="109"/>
        <end position="131"/>
    </location>
</feature>
<keyword evidence="2" id="KW-0812">Transmembrane</keyword>
<sequence>MSPANKDFGFLPIPKWLQYDPDKPYKFSLFMNLSFAFTSTSTMSSILYVSTPVANLHYCQPLLIQFSKSFNVSYSEVLTFLIGFATVTPQILLPLAADLAPPARRATAISTALSGLLLGMLVARVLAGVVAQFAPWHVVYYVAVGVQYLVLGWSYLILPDDPPKNAHLSYCQILKTMARFAVIEPVLIQACLITIASSACISSFWVTLTFLLGESPYNYSTLSIGIFGVVGVFGVLMTPLVGRFVDRLVPWYASLSGIIMSLCFGAIYVAAAGLNISTVVMATIGLDVCRQMLQVSLSTAIFAIEPAARTRLNALFIVLRSFLITEFYSLQMLIGQVMGSSVGTRVFNNYG</sequence>
<dbReference type="OrthoDB" id="2105912at2759"/>
<comment type="subcellular location">
    <subcellularLocation>
        <location evidence="1">Membrane</location>
        <topology evidence="1">Multi-pass membrane protein</topology>
    </subcellularLocation>
</comment>
<keyword evidence="4" id="KW-1185">Reference proteome</keyword>
<feature type="transmembrane region" description="Helical" evidence="2">
    <location>
        <begin position="77"/>
        <end position="97"/>
    </location>
</feature>
<gene>
    <name evidence="3" type="ORF">FISHEDRAFT_63991</name>
</gene>
<evidence type="ECO:0000256" key="2">
    <source>
        <dbReference type="SAM" id="Phobius"/>
    </source>
</evidence>
<dbReference type="PANTHER" id="PTHR42910">
    <property type="entry name" value="TRANSPORTER SCO4007-RELATED"/>
    <property type="match status" value="1"/>
</dbReference>
<dbReference type="InterPro" id="IPR011701">
    <property type="entry name" value="MFS"/>
</dbReference>
<feature type="transmembrane region" description="Helical" evidence="2">
    <location>
        <begin position="251"/>
        <end position="271"/>
    </location>
</feature>
<evidence type="ECO:0000256" key="1">
    <source>
        <dbReference type="ARBA" id="ARBA00004141"/>
    </source>
</evidence>
<feature type="transmembrane region" description="Helical" evidence="2">
    <location>
        <begin position="29"/>
        <end position="56"/>
    </location>
</feature>
<dbReference type="Gene3D" id="1.20.1250.20">
    <property type="entry name" value="MFS general substrate transporter like domains"/>
    <property type="match status" value="1"/>
</dbReference>
<dbReference type="InterPro" id="IPR036259">
    <property type="entry name" value="MFS_trans_sf"/>
</dbReference>
<reference evidence="3 4" key="1">
    <citation type="journal article" date="2015" name="Fungal Genet. Biol.">
        <title>Evolution of novel wood decay mechanisms in Agaricales revealed by the genome sequences of Fistulina hepatica and Cylindrobasidium torrendii.</title>
        <authorList>
            <person name="Floudas D."/>
            <person name="Held B.W."/>
            <person name="Riley R."/>
            <person name="Nagy L.G."/>
            <person name="Koehler G."/>
            <person name="Ransdell A.S."/>
            <person name="Younus H."/>
            <person name="Chow J."/>
            <person name="Chiniquy J."/>
            <person name="Lipzen A."/>
            <person name="Tritt A."/>
            <person name="Sun H."/>
            <person name="Haridas S."/>
            <person name="LaButti K."/>
            <person name="Ohm R.A."/>
            <person name="Kues U."/>
            <person name="Blanchette R.A."/>
            <person name="Grigoriev I.V."/>
            <person name="Minto R.E."/>
            <person name="Hibbett D.S."/>
        </authorList>
    </citation>
    <scope>NUCLEOTIDE SEQUENCE [LARGE SCALE GENOMIC DNA]</scope>
    <source>
        <strain evidence="3 4">ATCC 64428</strain>
    </source>
</reference>
<dbReference type="GO" id="GO:0022857">
    <property type="term" value="F:transmembrane transporter activity"/>
    <property type="evidence" value="ECO:0007669"/>
    <property type="project" value="InterPro"/>
</dbReference>
<protein>
    <submittedName>
        <fullName evidence="3">MFS general substrate transporter</fullName>
    </submittedName>
</protein>
<feature type="transmembrane region" description="Helical" evidence="2">
    <location>
        <begin position="138"/>
        <end position="158"/>
    </location>
</feature>
<feature type="transmembrane region" description="Helical" evidence="2">
    <location>
        <begin position="186"/>
        <end position="212"/>
    </location>
</feature>
<dbReference type="EMBL" id="KN881646">
    <property type="protein sequence ID" value="KIY52041.1"/>
    <property type="molecule type" value="Genomic_DNA"/>
</dbReference>
<evidence type="ECO:0000313" key="4">
    <source>
        <dbReference type="Proteomes" id="UP000054144"/>
    </source>
</evidence>
<accession>A0A0D7AL62</accession>